<keyword evidence="9" id="KW-1185">Reference proteome</keyword>
<feature type="transmembrane region" description="Helical" evidence="6">
    <location>
        <begin position="219"/>
        <end position="239"/>
    </location>
</feature>
<keyword evidence="4 6" id="KW-0472">Membrane</keyword>
<evidence type="ECO:0000256" key="1">
    <source>
        <dbReference type="ARBA" id="ARBA00004141"/>
    </source>
</evidence>
<evidence type="ECO:0000256" key="4">
    <source>
        <dbReference type="ARBA" id="ARBA00023136"/>
    </source>
</evidence>
<dbReference type="SUPFAM" id="SSF103473">
    <property type="entry name" value="MFS general substrate transporter"/>
    <property type="match status" value="1"/>
</dbReference>
<feature type="transmembrane region" description="Helical" evidence="6">
    <location>
        <begin position="390"/>
        <end position="410"/>
    </location>
</feature>
<organism evidence="8 9">
    <name type="scientific">Coprinopsis cinerea (strain Okayama-7 / 130 / ATCC MYA-4618 / FGSC 9003)</name>
    <name type="common">Inky cap fungus</name>
    <name type="synonym">Hormographiella aspergillata</name>
    <dbReference type="NCBI Taxonomy" id="240176"/>
    <lineage>
        <taxon>Eukaryota</taxon>
        <taxon>Fungi</taxon>
        <taxon>Dikarya</taxon>
        <taxon>Basidiomycota</taxon>
        <taxon>Agaricomycotina</taxon>
        <taxon>Agaricomycetes</taxon>
        <taxon>Agaricomycetidae</taxon>
        <taxon>Agaricales</taxon>
        <taxon>Agaricineae</taxon>
        <taxon>Psathyrellaceae</taxon>
        <taxon>Coprinopsis</taxon>
    </lineage>
</organism>
<sequence length="519" mass="56344">MPAWGIIELPERKDTNDDNSSRPATKATLSRSLTPTSTLPATFDIEHAPVENDPRQWSRVRKNLSLLLIASASMIAGLAASIQNPAIREMETELPATSGQFSLSIALFILLQGGMPLFWSAISEVEGRKLVYIASLFIFMVGSIIVAISSSIGLVIGFRCVQAIGSSAVIAIGAATLADIFEPAERGTKMGMYYMAPLLGPALGPIFGGVLTSGFNWRAIFWFLTIVSGTSTVSFVLFFKDTFRRERSLVYQNALKKNASQTEKSARQDSDPGKDAEKAVPAVTSAQEIRPSITDVNPIQPICMVLRRKNNLVVLVASGLQFAFAFFIPYTSARTLSARYDYEALHIGLVTLCYGAGSIVGSLLGGRWSDYQLARLKVLNQGVSQPEMRLYSTVPGLILLPPFTVGFGWLCEKHAHVSALCVFLFMCGFMAVWVYSSTLAYVVDANTGRSSTATATNSAFRGLFAFIATEVAVPIQDNLGDGWTYTIWGGLLVLVGVLLVLVLKKGRNWRETGEASERT</sequence>
<keyword evidence="2 6" id="KW-0812">Transmembrane</keyword>
<dbReference type="PANTHER" id="PTHR23502:SF5">
    <property type="entry name" value="QUINIDINE RESISTANCE PROTEIN 3"/>
    <property type="match status" value="1"/>
</dbReference>
<dbReference type="GeneID" id="9378146"/>
<evidence type="ECO:0000259" key="7">
    <source>
        <dbReference type="PROSITE" id="PS50850"/>
    </source>
</evidence>
<dbReference type="OrthoDB" id="2585655at2759"/>
<protein>
    <recommendedName>
        <fullName evidence="7">Major facilitator superfamily (MFS) profile domain-containing protein</fullName>
    </recommendedName>
</protein>
<feature type="region of interest" description="Disordered" evidence="5">
    <location>
        <begin position="1"/>
        <end position="33"/>
    </location>
</feature>
<feature type="region of interest" description="Disordered" evidence="5">
    <location>
        <begin position="260"/>
        <end position="281"/>
    </location>
</feature>
<feature type="transmembrane region" description="Helical" evidence="6">
    <location>
        <begin position="312"/>
        <end position="332"/>
    </location>
</feature>
<dbReference type="KEGG" id="cci:CC1G_15077"/>
<feature type="transmembrane region" description="Helical" evidence="6">
    <location>
        <begin position="131"/>
        <end position="157"/>
    </location>
</feature>
<dbReference type="PANTHER" id="PTHR23502">
    <property type="entry name" value="MAJOR FACILITATOR SUPERFAMILY"/>
    <property type="match status" value="1"/>
</dbReference>
<feature type="compositionally biased region" description="Basic and acidic residues" evidence="5">
    <location>
        <begin position="264"/>
        <end position="278"/>
    </location>
</feature>
<evidence type="ECO:0000256" key="3">
    <source>
        <dbReference type="ARBA" id="ARBA00022989"/>
    </source>
</evidence>
<dbReference type="InterPro" id="IPR020846">
    <property type="entry name" value="MFS_dom"/>
</dbReference>
<feature type="transmembrane region" description="Helical" evidence="6">
    <location>
        <begin position="485"/>
        <end position="503"/>
    </location>
</feature>
<dbReference type="InterPro" id="IPR036259">
    <property type="entry name" value="MFS_trans_sf"/>
</dbReference>
<comment type="caution">
    <text evidence="8">The sequence shown here is derived from an EMBL/GenBank/DDBJ whole genome shotgun (WGS) entry which is preliminary data.</text>
</comment>
<dbReference type="InParanoid" id="D6RP91"/>
<feature type="transmembrane region" description="Helical" evidence="6">
    <location>
        <begin position="416"/>
        <end position="443"/>
    </location>
</feature>
<dbReference type="eggNOG" id="KOG0255">
    <property type="taxonomic scope" value="Eukaryota"/>
</dbReference>
<dbReference type="PROSITE" id="PS50850">
    <property type="entry name" value="MFS"/>
    <property type="match status" value="1"/>
</dbReference>
<name>D6RP91_COPC7</name>
<dbReference type="Pfam" id="PF07690">
    <property type="entry name" value="MFS_1"/>
    <property type="match status" value="1"/>
</dbReference>
<feature type="transmembrane region" description="Helical" evidence="6">
    <location>
        <begin position="455"/>
        <end position="473"/>
    </location>
</feature>
<dbReference type="GO" id="GO:0005886">
    <property type="term" value="C:plasma membrane"/>
    <property type="evidence" value="ECO:0007669"/>
    <property type="project" value="TreeGrafter"/>
</dbReference>
<feature type="transmembrane region" description="Helical" evidence="6">
    <location>
        <begin position="163"/>
        <end position="181"/>
    </location>
</feature>
<feature type="domain" description="Major facilitator superfamily (MFS) profile" evidence="7">
    <location>
        <begin position="65"/>
        <end position="507"/>
    </location>
</feature>
<evidence type="ECO:0000313" key="8">
    <source>
        <dbReference type="EMBL" id="EFI27249.1"/>
    </source>
</evidence>
<evidence type="ECO:0000256" key="6">
    <source>
        <dbReference type="SAM" id="Phobius"/>
    </source>
</evidence>
<feature type="transmembrane region" description="Helical" evidence="6">
    <location>
        <begin position="64"/>
        <end position="82"/>
    </location>
</feature>
<accession>D6RP91</accession>
<comment type="subcellular location">
    <subcellularLocation>
        <location evidence="1">Membrane</location>
        <topology evidence="1">Multi-pass membrane protein</topology>
    </subcellularLocation>
</comment>
<evidence type="ECO:0000256" key="2">
    <source>
        <dbReference type="ARBA" id="ARBA00022692"/>
    </source>
</evidence>
<dbReference type="HOGENOM" id="CLU_008455_8_5_1"/>
<feature type="transmembrane region" description="Helical" evidence="6">
    <location>
        <begin position="102"/>
        <end position="119"/>
    </location>
</feature>
<dbReference type="RefSeq" id="XP_002910743.1">
    <property type="nucleotide sequence ID" value="XM_002910697.1"/>
</dbReference>
<dbReference type="EMBL" id="AACS02000008">
    <property type="protein sequence ID" value="EFI27249.1"/>
    <property type="molecule type" value="Genomic_DNA"/>
</dbReference>
<dbReference type="GO" id="GO:0022857">
    <property type="term" value="F:transmembrane transporter activity"/>
    <property type="evidence" value="ECO:0007669"/>
    <property type="project" value="InterPro"/>
</dbReference>
<feature type="compositionally biased region" description="Basic and acidic residues" evidence="5">
    <location>
        <begin position="9"/>
        <end position="20"/>
    </location>
</feature>
<keyword evidence="3 6" id="KW-1133">Transmembrane helix</keyword>
<reference evidence="8 9" key="1">
    <citation type="journal article" date="2010" name="Proc. Natl. Acad. Sci. U.S.A.">
        <title>Insights into evolution of multicellular fungi from the assembled chromosomes of the mushroom Coprinopsis cinerea (Coprinus cinereus).</title>
        <authorList>
            <person name="Stajich J.E."/>
            <person name="Wilke S.K."/>
            <person name="Ahren D."/>
            <person name="Au C.H."/>
            <person name="Birren B.W."/>
            <person name="Borodovsky M."/>
            <person name="Burns C."/>
            <person name="Canback B."/>
            <person name="Casselton L.A."/>
            <person name="Cheng C.K."/>
            <person name="Deng J."/>
            <person name="Dietrich F.S."/>
            <person name="Fargo D.C."/>
            <person name="Farman M.L."/>
            <person name="Gathman A.C."/>
            <person name="Goldberg J."/>
            <person name="Guigo R."/>
            <person name="Hoegger P.J."/>
            <person name="Hooker J.B."/>
            <person name="Huggins A."/>
            <person name="James T.Y."/>
            <person name="Kamada T."/>
            <person name="Kilaru S."/>
            <person name="Kodira C."/>
            <person name="Kues U."/>
            <person name="Kupfer D."/>
            <person name="Kwan H.S."/>
            <person name="Lomsadze A."/>
            <person name="Li W."/>
            <person name="Lilly W.W."/>
            <person name="Ma L.J."/>
            <person name="Mackey A.J."/>
            <person name="Manning G."/>
            <person name="Martin F."/>
            <person name="Muraguchi H."/>
            <person name="Natvig D.O."/>
            <person name="Palmerini H."/>
            <person name="Ramesh M.A."/>
            <person name="Rehmeyer C.J."/>
            <person name="Roe B.A."/>
            <person name="Shenoy N."/>
            <person name="Stanke M."/>
            <person name="Ter-Hovhannisyan V."/>
            <person name="Tunlid A."/>
            <person name="Velagapudi R."/>
            <person name="Vision T.J."/>
            <person name="Zeng Q."/>
            <person name="Zolan M.E."/>
            <person name="Pukkila P.J."/>
        </authorList>
    </citation>
    <scope>NUCLEOTIDE SEQUENCE [LARGE SCALE GENOMIC DNA]</scope>
    <source>
        <strain evidence="9">Okayama-7 / 130 / ATCC MYA-4618 / FGSC 9003</strain>
    </source>
</reference>
<feature type="transmembrane region" description="Helical" evidence="6">
    <location>
        <begin position="344"/>
        <end position="369"/>
    </location>
</feature>
<dbReference type="OMA" id="KNDIGHE"/>
<evidence type="ECO:0000313" key="9">
    <source>
        <dbReference type="Proteomes" id="UP000001861"/>
    </source>
</evidence>
<dbReference type="Gene3D" id="1.20.1720.10">
    <property type="entry name" value="Multidrug resistance protein D"/>
    <property type="match status" value="1"/>
</dbReference>
<evidence type="ECO:0000256" key="5">
    <source>
        <dbReference type="SAM" id="MobiDB-lite"/>
    </source>
</evidence>
<dbReference type="AlphaFoldDB" id="D6RP91"/>
<dbReference type="Proteomes" id="UP000001861">
    <property type="component" value="Unassembled WGS sequence"/>
</dbReference>
<dbReference type="Gene3D" id="1.20.1250.20">
    <property type="entry name" value="MFS general substrate transporter like domains"/>
    <property type="match status" value="1"/>
</dbReference>
<gene>
    <name evidence="8" type="ORF">CC1G_15077</name>
</gene>
<proteinExistence type="predicted"/>
<feature type="transmembrane region" description="Helical" evidence="6">
    <location>
        <begin position="193"/>
        <end position="213"/>
    </location>
</feature>
<dbReference type="VEuPathDB" id="FungiDB:CC1G_15077"/>
<dbReference type="InterPro" id="IPR011701">
    <property type="entry name" value="MFS"/>
</dbReference>